<evidence type="ECO:0000313" key="3">
    <source>
        <dbReference type="Proteomes" id="UP000053562"/>
    </source>
</evidence>
<keyword evidence="1" id="KW-0472">Membrane</keyword>
<evidence type="ECO:0000256" key="1">
    <source>
        <dbReference type="SAM" id="Phobius"/>
    </source>
</evidence>
<feature type="transmembrane region" description="Helical" evidence="1">
    <location>
        <begin position="772"/>
        <end position="793"/>
    </location>
</feature>
<keyword evidence="1" id="KW-1133">Transmembrane helix</keyword>
<organism evidence="2 3">
    <name type="scientific">Plasmodium vivax India VII</name>
    <dbReference type="NCBI Taxonomy" id="1077284"/>
    <lineage>
        <taxon>Eukaryota</taxon>
        <taxon>Sar</taxon>
        <taxon>Alveolata</taxon>
        <taxon>Apicomplexa</taxon>
        <taxon>Aconoidasida</taxon>
        <taxon>Haemosporida</taxon>
        <taxon>Plasmodiidae</taxon>
        <taxon>Plasmodium</taxon>
        <taxon>Plasmodium (Plasmodium)</taxon>
    </lineage>
</organism>
<dbReference type="AlphaFoldDB" id="A0A0J9SJS4"/>
<sequence>MGDKLFKEAVNLLKDEKEHLSSSKLYSLYETFNNEEEFSNNYEICSYTKDTFHESKKFNPNSTTICKHLGNVIEKFDDFCVKHVDSSKCCNYLNYWLYDKIIEGNYDVYNIYWIYNKFRTFMEKKFAEFENKYECNDKLLPILDVTLLKNKSALYNFLEYYDSIKAAFNAETSNRGKYCEYIKYIFNLYLKIQEEYNLKPILAYSDEIENFRSKFSDTTELNFLKGKCYDNSEKYISAISDTIKKPLREKHVKKYDKVTNELDEHRQIVDYDIFDHVHAYQEGEYISKHPGSGLGVYGHYCNKGKDSSVEKDNDLKQICEYFIKYFVFLAYDFLNIPPEGNKYNEYLNYWLNKKLKEINKSATQLIEFIDERFDSNFYAYDKYVIFKNKVYNMNEDIFNKMNILYDLYDNYNKFISETSKKENCSNYANNFLQSYEKAMKKSYETNSAKLYNALMEFSVKYKDIKENSKFCKSTDLPKLPNIIKIKEDEKKVAESILEKLPAYTIYNKLNETSIDESTCANYCGNVIAMGENNEQVQLLCAKLVTNLKKLSTMSDVGKTPKDRCSYLTHWSYYNIMNLFRNNLNNVQNTSLLNELNDVILNVNENVSKQDDRCKYYLYGIWDEWKKQKDLHDYFENYDKIKECVDKPKESNCNKYCEYLSYINTLYKKYIKECCTCFKIPKAFCEENCPKHFKCDEKYYPYNIMSKMKCDNKTQGESWDEIIKTITIDDGIRNVDQGIRGIDKKVLRKNETVSNEEQGEVISTCDGLLCDPFYKFVLAAFSFLGIFSVLFIFYKEKKINEIPEIIFFKKIYADDESADIEIKDYISDCIGVSTYLNSYFRKILKNYGHYKNCLKKASKDKCCRFFGYWIQSQRKSFEINHSSSISEWEKCFPIFWKKLNQISDENCNFIEKNNYSYATIKIKRYLDELHSIKRELGDSQNISSDRNKCLLYNIKRNNYIKDILEEIASISNFATLNEEKFVIDNNCSLQKFFSYFQEEKCPDEPEKEIESPPRCDIPEHQLLLKQPTCPDLQAEVKSVEEITETTPTPSRSQNYLFVFLTFLGTLVLCFLIYNVKNFFHLKICMLYKKINMSYLSSLSYNTFNIFNSLSIFLFY</sequence>
<keyword evidence="1" id="KW-0812">Transmembrane</keyword>
<dbReference type="InterPro" id="IPR008780">
    <property type="entry name" value="Plasmodium_Vir"/>
</dbReference>
<feature type="transmembrane region" description="Helical" evidence="1">
    <location>
        <begin position="1054"/>
        <end position="1072"/>
    </location>
</feature>
<name>A0A0J9SJS4_PLAVI</name>
<dbReference type="Proteomes" id="UP000053562">
    <property type="component" value="Unassembled WGS sequence"/>
</dbReference>
<accession>A0A0J9SJS4</accession>
<evidence type="ECO:0000313" key="2">
    <source>
        <dbReference type="EMBL" id="KMZ82831.1"/>
    </source>
</evidence>
<feature type="transmembrane region" description="Helical" evidence="1">
    <location>
        <begin position="1092"/>
        <end position="1113"/>
    </location>
</feature>
<gene>
    <name evidence="2" type="ORF">PVIIG_03646</name>
</gene>
<dbReference type="EMBL" id="KQ234165">
    <property type="protein sequence ID" value="KMZ82831.1"/>
    <property type="molecule type" value="Genomic_DNA"/>
</dbReference>
<dbReference type="Pfam" id="PF05795">
    <property type="entry name" value="Plasmodium_Vir"/>
    <property type="match status" value="3"/>
</dbReference>
<proteinExistence type="predicted"/>
<reference evidence="2 3" key="1">
    <citation type="submission" date="2011-08" db="EMBL/GenBank/DDBJ databases">
        <title>The Genome Sequence of Plasmodium vivax India VII.</title>
        <authorList>
            <consortium name="The Broad Institute Genome Sequencing Platform"/>
            <consortium name="The Broad Institute Genome Sequencing Center for Infectious Disease"/>
            <person name="Neafsey D."/>
            <person name="Carlton J."/>
            <person name="Barnwell J."/>
            <person name="Collins W."/>
            <person name="Escalante A."/>
            <person name="Mullikin J."/>
            <person name="Saul A."/>
            <person name="Guigo R."/>
            <person name="Camara F."/>
            <person name="Young S.K."/>
            <person name="Zeng Q."/>
            <person name="Gargeya S."/>
            <person name="Fitzgerald M."/>
            <person name="Haas B."/>
            <person name="Abouelleil A."/>
            <person name="Alvarado L."/>
            <person name="Arachchi H.M."/>
            <person name="Berlin A."/>
            <person name="Brown A."/>
            <person name="Chapman S.B."/>
            <person name="Chen Z."/>
            <person name="Dunbar C."/>
            <person name="Freedman E."/>
            <person name="Gearin G."/>
            <person name="Gellesch M."/>
            <person name="Goldberg J."/>
            <person name="Griggs A."/>
            <person name="Gujja S."/>
            <person name="Heiman D."/>
            <person name="Howarth C."/>
            <person name="Larson L."/>
            <person name="Lui A."/>
            <person name="MacDonald P.J.P."/>
            <person name="Montmayeur A."/>
            <person name="Murphy C."/>
            <person name="Neiman D."/>
            <person name="Pearson M."/>
            <person name="Priest M."/>
            <person name="Roberts A."/>
            <person name="Saif S."/>
            <person name="Shea T."/>
            <person name="Shenoy N."/>
            <person name="Sisk P."/>
            <person name="Stolte C."/>
            <person name="Sykes S."/>
            <person name="Wortman J."/>
            <person name="Nusbaum C."/>
            <person name="Birren B."/>
        </authorList>
    </citation>
    <scope>NUCLEOTIDE SEQUENCE [LARGE SCALE GENOMIC DNA]</scope>
    <source>
        <strain evidence="2 3">India VII</strain>
    </source>
</reference>
<protein>
    <submittedName>
        <fullName evidence="2">Uncharacterized protein</fullName>
    </submittedName>
</protein>